<feature type="domain" description="C2H2-type" evidence="7">
    <location>
        <begin position="39"/>
        <end position="66"/>
    </location>
</feature>
<dbReference type="SUPFAM" id="SSF57667">
    <property type="entry name" value="beta-beta-alpha zinc fingers"/>
    <property type="match status" value="6"/>
</dbReference>
<feature type="compositionally biased region" description="Polar residues" evidence="6">
    <location>
        <begin position="352"/>
        <end position="382"/>
    </location>
</feature>
<accession>A0ABQ9EE87</accession>
<feature type="compositionally biased region" description="Polar residues" evidence="6">
    <location>
        <begin position="398"/>
        <end position="421"/>
    </location>
</feature>
<dbReference type="PROSITE" id="PS50157">
    <property type="entry name" value="ZINC_FINGER_C2H2_2"/>
    <property type="match status" value="11"/>
</dbReference>
<gene>
    <name evidence="8" type="ORF">KUTeg_020018</name>
</gene>
<feature type="domain" description="C2H2-type" evidence="7">
    <location>
        <begin position="1086"/>
        <end position="1113"/>
    </location>
</feature>
<reference evidence="8 9" key="1">
    <citation type="submission" date="2022-12" db="EMBL/GenBank/DDBJ databases">
        <title>Chromosome-level genome of Tegillarca granosa.</title>
        <authorList>
            <person name="Kim J."/>
        </authorList>
    </citation>
    <scope>NUCLEOTIDE SEQUENCE [LARGE SCALE GENOMIC DNA]</scope>
    <source>
        <strain evidence="8">Teg-2019</strain>
        <tissue evidence="8">Adductor muscle</tissue>
    </source>
</reference>
<feature type="domain" description="C2H2-type" evidence="7">
    <location>
        <begin position="1030"/>
        <end position="1057"/>
    </location>
</feature>
<feature type="region of interest" description="Disordered" evidence="6">
    <location>
        <begin position="331"/>
        <end position="422"/>
    </location>
</feature>
<protein>
    <recommendedName>
        <fullName evidence="7">C2H2-type domain-containing protein</fullName>
    </recommendedName>
</protein>
<dbReference type="Gene3D" id="3.30.160.60">
    <property type="entry name" value="Classic Zinc Finger"/>
    <property type="match status" value="7"/>
</dbReference>
<feature type="domain" description="C2H2-type" evidence="7">
    <location>
        <begin position="10"/>
        <end position="38"/>
    </location>
</feature>
<dbReference type="Pfam" id="PF00096">
    <property type="entry name" value="zf-C2H2"/>
    <property type="match status" value="2"/>
</dbReference>
<evidence type="ECO:0000256" key="4">
    <source>
        <dbReference type="ARBA" id="ARBA00022833"/>
    </source>
</evidence>
<evidence type="ECO:0000259" key="7">
    <source>
        <dbReference type="PROSITE" id="PS50157"/>
    </source>
</evidence>
<feature type="region of interest" description="Disordered" evidence="6">
    <location>
        <begin position="947"/>
        <end position="969"/>
    </location>
</feature>
<feature type="compositionally biased region" description="Basic and acidic residues" evidence="6">
    <location>
        <begin position="172"/>
        <end position="190"/>
    </location>
</feature>
<keyword evidence="2" id="KW-0677">Repeat</keyword>
<feature type="region of interest" description="Disordered" evidence="6">
    <location>
        <begin position="852"/>
        <end position="879"/>
    </location>
</feature>
<keyword evidence="9" id="KW-1185">Reference proteome</keyword>
<evidence type="ECO:0000313" key="9">
    <source>
        <dbReference type="Proteomes" id="UP001217089"/>
    </source>
</evidence>
<evidence type="ECO:0000256" key="6">
    <source>
        <dbReference type="SAM" id="MobiDB-lite"/>
    </source>
</evidence>
<evidence type="ECO:0000256" key="3">
    <source>
        <dbReference type="ARBA" id="ARBA00022771"/>
    </source>
</evidence>
<dbReference type="InterPro" id="IPR036236">
    <property type="entry name" value="Znf_C2H2_sf"/>
</dbReference>
<keyword evidence="3 5" id="KW-0863">Zinc-finger</keyword>
<feature type="domain" description="C2H2-type" evidence="7">
    <location>
        <begin position="1141"/>
        <end position="1169"/>
    </location>
</feature>
<evidence type="ECO:0000256" key="5">
    <source>
        <dbReference type="PROSITE-ProRule" id="PRU00042"/>
    </source>
</evidence>
<dbReference type="PANTHER" id="PTHR24403:SF74">
    <property type="entry name" value="ZINC FINGER PROTEIN 507"/>
    <property type="match status" value="1"/>
</dbReference>
<feature type="domain" description="C2H2-type" evidence="7">
    <location>
        <begin position="1352"/>
        <end position="1375"/>
    </location>
</feature>
<sequence>MSGTISRDVYNCDECDYSSHNKHYLKQHVDLVHSDERPYKCPFCEYAGKRSHSLREHLIVHSNERPFECTHCNATFRKKGHLTNHIKLHQKTVNCPLCQKSISHSDVEAHIKEAHNSEKLYVCEICSHVASDQDGIMKHLQKHKNQQIYICSSCNFMTPDFNSFLKHAESHAEADKMKEASKQQKLKPAELPKPATLPQNPENAKIMVVCSECRFVAPNAEVMKAHMWKHIDQTKEAVPSSHCVPEKKSSTVSSSATLVPLNSVTSTSTNVVSSSVKSGQCVAMTTTAAATTVIDTKSLSSEKSTYKCVECDFVCTEAYGFVVHMLSHRPDLQHQTKPTKSSTLSSVTKSSPENNSVSSTVTQSGQENSSVRKQVLPQQPNLSVVDPKKIDEEAATPPKSNVTTTGKNSNSPQKKSVQNNPPFYHDSATARFHCTICGYSCEYQRTIKAHIWKHSGNENIDYPMFQNGPLSIYDDTPISKEEVTTQSNSNMAPNKTVLVEVIPKPRPSLKSPVFEKYKNAKHEPPGTKGKPGSGNISTVSTVAPALAHLLAARAIAGMKQKTEALPNDSEELKHKKGSPSPKKKESVKDLVDGSSIKVLKMTKTESETTMATKSQGKADFSENENKTKVNVTLASVLSNTGDNKSETFAVKLEKNVKTANEAVLGNSGEVSDSQQKILNTRESAEDTDMKDRKSLIFSSPLKSLEIQESTTREVHTADLATGNVTEVTEYVKSIESARTADLTEDSNISETVVIGKSRKRRISSPVDDSGEIQMVAKRFCNVEMENNQNSVVVETVDSISTDNGFTGMTSQQNSPGTMEVSQTEADCGDSGVASDTNTVISSTLGQVTTGQLQNVEESTTSLKKPSTSSTSEMSESSADEMMECDIQEATIDKAKRQKMVADKPRQRTKSMAESAVTLLSLLKKGPNTNPACPVTTTDKADNNLVEISKDSQQSDGVESSPQPKTGGISSSLLAVIEQLRERSQSETEVGENSSKKAVKKKVRRESIEHVIPIDDVDNVEEFVEGSETKYRCKLCHYSNPNTYVIKQHMKLHKTKQPFECSLCDFMAESSESLQDHMIKHCKVRTYQCKLCSSAFNYKSQLRAHMRAHNEDVFVCDYCDFESTNPITFRNHVRAHNEKKQYKCEVCEKRFLTKYDLRSHKRGSCSKQRSFFCDECDFVAIGPQEQKSHAKIHHKEFKCGKCDYVTTSITRFQNHMKSHEEPKVLKCELCDFPAVSNRSLKSHMKRHINDQRFVQQPLEQYKCNLCGYVCHHLPSLKSHMWRHASDQNYSYEFTNEVINAAIDYDGRLDADDCKKSDIIEFNQTIGEKMKERLEGQGNIDMSCAQYAVCWVTFRCCQCGFETINKAELNLHMKSHSDVIRWTLQVSQNNSSPTQSTSKRRSEILKETAAIG</sequence>
<comment type="caution">
    <text evidence="8">The sequence shown here is derived from an EMBL/GenBank/DDBJ whole genome shotgun (WGS) entry which is preliminary data.</text>
</comment>
<organism evidence="8 9">
    <name type="scientific">Tegillarca granosa</name>
    <name type="common">Malaysian cockle</name>
    <name type="synonym">Anadara granosa</name>
    <dbReference type="NCBI Taxonomy" id="220873"/>
    <lineage>
        <taxon>Eukaryota</taxon>
        <taxon>Metazoa</taxon>
        <taxon>Spiralia</taxon>
        <taxon>Lophotrochozoa</taxon>
        <taxon>Mollusca</taxon>
        <taxon>Bivalvia</taxon>
        <taxon>Autobranchia</taxon>
        <taxon>Pteriomorphia</taxon>
        <taxon>Arcoida</taxon>
        <taxon>Arcoidea</taxon>
        <taxon>Arcidae</taxon>
        <taxon>Tegillarca</taxon>
    </lineage>
</organism>
<dbReference type="InterPro" id="IPR013087">
    <property type="entry name" value="Znf_C2H2_type"/>
</dbReference>
<feature type="domain" description="C2H2-type" evidence="7">
    <location>
        <begin position="432"/>
        <end position="459"/>
    </location>
</feature>
<proteinExistence type="predicted"/>
<dbReference type="PANTHER" id="PTHR24403">
    <property type="entry name" value="ZINC FINGER PROTEIN"/>
    <property type="match status" value="1"/>
</dbReference>
<dbReference type="InterPro" id="IPR050688">
    <property type="entry name" value="Zinc_finger/UBP_domain"/>
</dbReference>
<name>A0ABQ9EE87_TEGGR</name>
<evidence type="ECO:0000256" key="2">
    <source>
        <dbReference type="ARBA" id="ARBA00022737"/>
    </source>
</evidence>
<feature type="compositionally biased region" description="Low complexity" evidence="6">
    <location>
        <begin position="858"/>
        <end position="876"/>
    </location>
</feature>
<dbReference type="PROSITE" id="PS00028">
    <property type="entry name" value="ZINC_FINGER_C2H2_1"/>
    <property type="match status" value="5"/>
</dbReference>
<feature type="region of interest" description="Disordered" evidence="6">
    <location>
        <begin position="172"/>
        <end position="198"/>
    </location>
</feature>
<evidence type="ECO:0000256" key="1">
    <source>
        <dbReference type="ARBA" id="ARBA00022723"/>
    </source>
</evidence>
<feature type="compositionally biased region" description="Low complexity" evidence="6">
    <location>
        <begin position="336"/>
        <end position="351"/>
    </location>
</feature>
<keyword evidence="4" id="KW-0862">Zinc</keyword>
<feature type="domain" description="C2H2-type" evidence="7">
    <location>
        <begin position="1196"/>
        <end position="1223"/>
    </location>
</feature>
<evidence type="ECO:0000313" key="8">
    <source>
        <dbReference type="EMBL" id="KAJ8303622.1"/>
    </source>
</evidence>
<feature type="domain" description="C2H2-type" evidence="7">
    <location>
        <begin position="67"/>
        <end position="89"/>
    </location>
</feature>
<keyword evidence="1" id="KW-0479">Metal-binding</keyword>
<dbReference type="SMART" id="SM00355">
    <property type="entry name" value="ZnF_C2H2"/>
    <property type="match status" value="19"/>
</dbReference>
<dbReference type="EMBL" id="JARBDR010000917">
    <property type="protein sequence ID" value="KAJ8303622.1"/>
    <property type="molecule type" value="Genomic_DNA"/>
</dbReference>
<feature type="region of interest" description="Disordered" evidence="6">
    <location>
        <begin position="563"/>
        <end position="589"/>
    </location>
</feature>
<feature type="domain" description="C2H2-type" evidence="7">
    <location>
        <begin position="1113"/>
        <end position="1140"/>
    </location>
</feature>
<feature type="domain" description="C2H2-type" evidence="7">
    <location>
        <begin position="1260"/>
        <end position="1287"/>
    </location>
</feature>
<feature type="compositionally biased region" description="Polar residues" evidence="6">
    <location>
        <begin position="950"/>
        <end position="969"/>
    </location>
</feature>
<dbReference type="Proteomes" id="UP001217089">
    <property type="component" value="Unassembled WGS sequence"/>
</dbReference>